<feature type="transmembrane region" description="Helical" evidence="1">
    <location>
        <begin position="55"/>
        <end position="76"/>
    </location>
</feature>
<protein>
    <submittedName>
        <fullName evidence="2">Uncharacterized protein</fullName>
    </submittedName>
</protein>
<sequence length="77" mass="8339">MSNILDSLIAAIPFVFFGVLLIKSKDQTKSGETGAPTDGTEILFSLFLSCFKPKVLGYAFVLVGLSFVVITFLVNFT</sequence>
<keyword evidence="1" id="KW-1133">Transmembrane helix</keyword>
<keyword evidence="1" id="KW-0472">Membrane</keyword>
<name>U1N581_9BACL</name>
<dbReference type="PATRIC" id="fig|1345023.5.peg.1084"/>
<organism evidence="2 3">
    <name type="scientific">Exiguobacterium chiriqhucha RW-2</name>
    <dbReference type="NCBI Taxonomy" id="1345023"/>
    <lineage>
        <taxon>Bacteria</taxon>
        <taxon>Bacillati</taxon>
        <taxon>Bacillota</taxon>
        <taxon>Bacilli</taxon>
        <taxon>Bacillales</taxon>
        <taxon>Bacillales Family XII. Incertae Sedis</taxon>
        <taxon>Exiguobacterium</taxon>
    </lineage>
</organism>
<dbReference type="AlphaFoldDB" id="U1N581"/>
<evidence type="ECO:0000313" key="3">
    <source>
        <dbReference type="Proteomes" id="UP000016464"/>
    </source>
</evidence>
<evidence type="ECO:0000313" key="2">
    <source>
        <dbReference type="EMBL" id="ERG67685.1"/>
    </source>
</evidence>
<dbReference type="Proteomes" id="UP000016464">
    <property type="component" value="Unassembled WGS sequence"/>
</dbReference>
<comment type="caution">
    <text evidence="2">The sequence shown here is derived from an EMBL/GenBank/DDBJ whole genome shotgun (WGS) entry which is preliminary data.</text>
</comment>
<accession>U1N581</accession>
<dbReference type="EMBL" id="ATCL01000014">
    <property type="protein sequence ID" value="ERG67685.1"/>
    <property type="molecule type" value="Genomic_DNA"/>
</dbReference>
<feature type="transmembrane region" description="Helical" evidence="1">
    <location>
        <begin position="6"/>
        <end position="22"/>
    </location>
</feature>
<keyword evidence="1" id="KW-0812">Transmembrane</keyword>
<gene>
    <name evidence="2" type="ORF">M467_10370</name>
</gene>
<evidence type="ECO:0000256" key="1">
    <source>
        <dbReference type="SAM" id="Phobius"/>
    </source>
</evidence>
<keyword evidence="3" id="KW-1185">Reference proteome</keyword>
<proteinExistence type="predicted"/>
<reference evidence="2 3" key="1">
    <citation type="journal article" date="2013" name="Genome Announc.">
        <title>Draft Genome Sequence of Exiguobacterium pavilionensis Strain RW-2, with Wide Thermal, Salinity, and pH Tolerance, Isolated from Modern Freshwater Microbialites.</title>
        <authorList>
            <person name="White R.A.III."/>
            <person name="Grassa C.J."/>
            <person name="Suttle C.A."/>
        </authorList>
    </citation>
    <scope>NUCLEOTIDE SEQUENCE [LARGE SCALE GENOMIC DNA]</scope>
    <source>
        <strain evidence="2 3">RW-2</strain>
    </source>
</reference>